<sequence>MDKNNEQDFHFFPKLPAELRLMVWRFCLPHRVVELDRPFGEHSYASPCDEGATCDLNMCPPSYYSDLSMDFPLNESLWIDYSRDSVHVNWRPPFELDDIHSRPGSPLDYLACKASEVQGGSFRFHYLGEGRKSRRRDIELCKTMGPLEKLQQTPWGAVIMRVIVVHTTREHVAKTGLFGLLCDAPIQVVGVDDEKRLDAFYDLARECEPFSKSILPRQSFHRVSADSLRTTLKNRLLEITFESERQLEHDQTDDSWSDDYPSNGNRNEDQAEDKPEEKQTPPSLHPAIMFRFCPKMCNLTRPSFEEAEAMVKNRNVKKGRPPMSKGRHNYRSFMASINTRSPYELGR</sequence>
<keyword evidence="4" id="KW-1185">Reference proteome</keyword>
<evidence type="ECO:0000313" key="3">
    <source>
        <dbReference type="EMBL" id="KAJ5404443.1"/>
    </source>
</evidence>
<dbReference type="Pfam" id="PF20150">
    <property type="entry name" value="2EXR"/>
    <property type="match status" value="1"/>
</dbReference>
<comment type="caution">
    <text evidence="3">The sequence shown here is derived from an EMBL/GenBank/DDBJ whole genome shotgun (WGS) entry which is preliminary data.</text>
</comment>
<name>A0A9X0BCB1_9EURO</name>
<dbReference type="RefSeq" id="XP_056491685.1">
    <property type="nucleotide sequence ID" value="XM_056628951.1"/>
</dbReference>
<dbReference type="OrthoDB" id="3540486at2759"/>
<accession>A0A9X0BCB1</accession>
<dbReference type="InterPro" id="IPR045518">
    <property type="entry name" value="2EXR"/>
</dbReference>
<feature type="domain" description="2EXR" evidence="2">
    <location>
        <begin position="9"/>
        <end position="41"/>
    </location>
</feature>
<dbReference type="GeneID" id="81367931"/>
<reference evidence="3" key="1">
    <citation type="submission" date="2022-12" db="EMBL/GenBank/DDBJ databases">
        <authorList>
            <person name="Petersen C."/>
        </authorList>
    </citation>
    <scope>NUCLEOTIDE SEQUENCE</scope>
    <source>
        <strain evidence="3">IBT 29677</strain>
    </source>
</reference>
<organism evidence="3 4">
    <name type="scientific">Penicillium cosmopolitanum</name>
    <dbReference type="NCBI Taxonomy" id="1131564"/>
    <lineage>
        <taxon>Eukaryota</taxon>
        <taxon>Fungi</taxon>
        <taxon>Dikarya</taxon>
        <taxon>Ascomycota</taxon>
        <taxon>Pezizomycotina</taxon>
        <taxon>Eurotiomycetes</taxon>
        <taxon>Eurotiomycetidae</taxon>
        <taxon>Eurotiales</taxon>
        <taxon>Aspergillaceae</taxon>
        <taxon>Penicillium</taxon>
    </lineage>
</organism>
<evidence type="ECO:0000259" key="2">
    <source>
        <dbReference type="Pfam" id="PF20150"/>
    </source>
</evidence>
<dbReference type="AlphaFoldDB" id="A0A9X0BCB1"/>
<evidence type="ECO:0000313" key="4">
    <source>
        <dbReference type="Proteomes" id="UP001147747"/>
    </source>
</evidence>
<reference evidence="3" key="2">
    <citation type="journal article" date="2023" name="IMA Fungus">
        <title>Comparative genomic study of the Penicillium genus elucidates a diverse pangenome and 15 lateral gene transfer events.</title>
        <authorList>
            <person name="Petersen C."/>
            <person name="Sorensen T."/>
            <person name="Nielsen M.R."/>
            <person name="Sondergaard T.E."/>
            <person name="Sorensen J.L."/>
            <person name="Fitzpatrick D.A."/>
            <person name="Frisvad J.C."/>
            <person name="Nielsen K.L."/>
        </authorList>
    </citation>
    <scope>NUCLEOTIDE SEQUENCE</scope>
    <source>
        <strain evidence="3">IBT 29677</strain>
    </source>
</reference>
<gene>
    <name evidence="3" type="ORF">N7509_004314</name>
</gene>
<evidence type="ECO:0000256" key="1">
    <source>
        <dbReference type="SAM" id="MobiDB-lite"/>
    </source>
</evidence>
<dbReference type="Proteomes" id="UP001147747">
    <property type="component" value="Unassembled WGS sequence"/>
</dbReference>
<feature type="region of interest" description="Disordered" evidence="1">
    <location>
        <begin position="246"/>
        <end position="285"/>
    </location>
</feature>
<proteinExistence type="predicted"/>
<dbReference type="EMBL" id="JAPZBU010000005">
    <property type="protein sequence ID" value="KAJ5404443.1"/>
    <property type="molecule type" value="Genomic_DNA"/>
</dbReference>
<protein>
    <recommendedName>
        <fullName evidence="2">2EXR domain-containing protein</fullName>
    </recommendedName>
</protein>
<feature type="compositionally biased region" description="Basic and acidic residues" evidence="1">
    <location>
        <begin position="266"/>
        <end position="279"/>
    </location>
</feature>